<accession>A0ABV7A6Q9</accession>
<evidence type="ECO:0000313" key="2">
    <source>
        <dbReference type="Proteomes" id="UP001595387"/>
    </source>
</evidence>
<keyword evidence="2" id="KW-1185">Reference proteome</keyword>
<name>A0ABV7A6Q9_9BACI</name>
<evidence type="ECO:0000313" key="1">
    <source>
        <dbReference type="EMBL" id="MFC2948548.1"/>
    </source>
</evidence>
<dbReference type="Proteomes" id="UP001595387">
    <property type="component" value="Unassembled WGS sequence"/>
</dbReference>
<sequence length="150" mass="18062">MNILNKQYYEELSGSLRRNRHSFDPEIKRTIEVFEAANNFEIPDYELFYPKKILLDEPNEIYFFCEDFLYKVDLKSDELFRKTLIKYSSIKSLELLKKGGDQFYKAISIKIDDTELVFDPDKDSAQYHKRVFLESIDGIYEHLYSKYKEH</sequence>
<dbReference type="EMBL" id="JBHRRZ010000015">
    <property type="protein sequence ID" value="MFC2948548.1"/>
    <property type="molecule type" value="Genomic_DNA"/>
</dbReference>
<protein>
    <recommendedName>
        <fullName evidence="3">DUF3908 domain-containing protein</fullName>
    </recommendedName>
</protein>
<reference evidence="2" key="1">
    <citation type="journal article" date="2019" name="Int. J. Syst. Evol. Microbiol.">
        <title>The Global Catalogue of Microorganisms (GCM) 10K type strain sequencing project: providing services to taxonomists for standard genome sequencing and annotation.</title>
        <authorList>
            <consortium name="The Broad Institute Genomics Platform"/>
            <consortium name="The Broad Institute Genome Sequencing Center for Infectious Disease"/>
            <person name="Wu L."/>
            <person name="Ma J."/>
        </authorList>
    </citation>
    <scope>NUCLEOTIDE SEQUENCE [LARGE SCALE GENOMIC DNA]</scope>
    <source>
        <strain evidence="2">KCTC 13193</strain>
    </source>
</reference>
<dbReference type="RefSeq" id="WP_390305659.1">
    <property type="nucleotide sequence ID" value="NZ_JBHRRZ010000015.1"/>
</dbReference>
<proteinExistence type="predicted"/>
<evidence type="ECO:0008006" key="3">
    <source>
        <dbReference type="Google" id="ProtNLM"/>
    </source>
</evidence>
<organism evidence="1 2">
    <name type="scientific">Virgibacillus sediminis</name>
    <dbReference type="NCBI Taxonomy" id="202260"/>
    <lineage>
        <taxon>Bacteria</taxon>
        <taxon>Bacillati</taxon>
        <taxon>Bacillota</taxon>
        <taxon>Bacilli</taxon>
        <taxon>Bacillales</taxon>
        <taxon>Bacillaceae</taxon>
        <taxon>Virgibacillus</taxon>
    </lineage>
</organism>
<gene>
    <name evidence="1" type="ORF">ACFODW_09370</name>
</gene>
<comment type="caution">
    <text evidence="1">The sequence shown here is derived from an EMBL/GenBank/DDBJ whole genome shotgun (WGS) entry which is preliminary data.</text>
</comment>